<organism evidence="2 3">
    <name type="scientific">Fundicoccus ignavus</name>
    <dbReference type="NCBI Taxonomy" id="2664442"/>
    <lineage>
        <taxon>Bacteria</taxon>
        <taxon>Bacillati</taxon>
        <taxon>Bacillota</taxon>
        <taxon>Bacilli</taxon>
        <taxon>Lactobacillales</taxon>
        <taxon>Aerococcaceae</taxon>
        <taxon>Fundicoccus</taxon>
    </lineage>
</organism>
<dbReference type="EMBL" id="WJQR01000014">
    <property type="protein sequence ID" value="MRI82587.1"/>
    <property type="molecule type" value="Genomic_DNA"/>
</dbReference>
<evidence type="ECO:0000313" key="3">
    <source>
        <dbReference type="Proteomes" id="UP000469870"/>
    </source>
</evidence>
<dbReference type="AlphaFoldDB" id="A0A844C1J7"/>
<keyword evidence="1" id="KW-0472">Membrane</keyword>
<accession>A0A844C1J7</accession>
<reference evidence="2 3" key="1">
    <citation type="submission" date="2019-11" db="EMBL/GenBank/DDBJ databases">
        <title>Characterisation of Fundicoccus ignavus gen. nov. sp. nov., a novel genus of the family Aerococcaceae isolated from bulk tank milk.</title>
        <authorList>
            <person name="Siebert A."/>
            <person name="Huptas C."/>
            <person name="Wenning M."/>
            <person name="Scherer S."/>
            <person name="Doll E.V."/>
        </authorList>
    </citation>
    <scope>NUCLEOTIDE SEQUENCE [LARGE SCALE GENOMIC DNA]</scope>
    <source>
        <strain evidence="2 3">DSM 109653</strain>
    </source>
</reference>
<keyword evidence="1" id="KW-0812">Transmembrane</keyword>
<sequence length="47" mass="5338">MEITFIIQVMVAVFLGSLMRSIFGFGDIVISMPLLALYPYRFQPQSP</sequence>
<proteinExistence type="predicted"/>
<dbReference type="RefSeq" id="WP_153862658.1">
    <property type="nucleotide sequence ID" value="NZ_WJQR01000014.1"/>
</dbReference>
<gene>
    <name evidence="2" type="ORF">GIY11_11260</name>
</gene>
<name>A0A844C1J7_9LACT</name>
<feature type="transmembrane region" description="Helical" evidence="1">
    <location>
        <begin position="6"/>
        <end position="38"/>
    </location>
</feature>
<keyword evidence="1" id="KW-1133">Transmembrane helix</keyword>
<protein>
    <submittedName>
        <fullName evidence="2">Uncharacterized protein</fullName>
    </submittedName>
</protein>
<dbReference type="Proteomes" id="UP000469870">
    <property type="component" value="Unassembled WGS sequence"/>
</dbReference>
<evidence type="ECO:0000256" key="1">
    <source>
        <dbReference type="SAM" id="Phobius"/>
    </source>
</evidence>
<comment type="caution">
    <text evidence="2">The sequence shown here is derived from an EMBL/GenBank/DDBJ whole genome shotgun (WGS) entry which is preliminary data.</text>
</comment>
<evidence type="ECO:0000313" key="2">
    <source>
        <dbReference type="EMBL" id="MRI82587.1"/>
    </source>
</evidence>